<dbReference type="OrthoDB" id="9787242at2"/>
<dbReference type="PROSITE" id="PS52050">
    <property type="entry name" value="WYL"/>
    <property type="match status" value="1"/>
</dbReference>
<dbReference type="Pfam" id="PF25583">
    <property type="entry name" value="WCX"/>
    <property type="match status" value="1"/>
</dbReference>
<dbReference type="AlphaFoldDB" id="A0A1M5Y757"/>
<dbReference type="Proteomes" id="UP000184139">
    <property type="component" value="Unassembled WGS sequence"/>
</dbReference>
<dbReference type="PANTHER" id="PTHR34580">
    <property type="match status" value="1"/>
</dbReference>
<reference evidence="3 4" key="1">
    <citation type="submission" date="2016-11" db="EMBL/GenBank/DDBJ databases">
        <authorList>
            <person name="Jaros S."/>
            <person name="Januszkiewicz K."/>
            <person name="Wedrychowicz H."/>
        </authorList>
    </citation>
    <scope>NUCLEOTIDE SEQUENCE [LARGE SCALE GENOMIC DNA]</scope>
    <source>
        <strain evidence="3 4">DSM 9705</strain>
    </source>
</reference>
<keyword evidence="4" id="KW-1185">Reference proteome</keyword>
<dbReference type="InterPro" id="IPR057727">
    <property type="entry name" value="WCX_dom"/>
</dbReference>
<feature type="domain" description="WYL" evidence="1">
    <location>
        <begin position="134"/>
        <end position="201"/>
    </location>
</feature>
<evidence type="ECO:0000313" key="3">
    <source>
        <dbReference type="EMBL" id="SHI07806.1"/>
    </source>
</evidence>
<protein>
    <submittedName>
        <fullName evidence="3">Predicted DNA-binding transcriptional regulator YafY, contains an HTH and WYL domains</fullName>
    </submittedName>
</protein>
<gene>
    <name evidence="3" type="ORF">SAMN02745124_03701</name>
</gene>
<accession>A0A1M5Y757</accession>
<dbReference type="Pfam" id="PF13280">
    <property type="entry name" value="WYL"/>
    <property type="match status" value="1"/>
</dbReference>
<dbReference type="PANTHER" id="PTHR34580:SF3">
    <property type="entry name" value="PROTEIN PAFB"/>
    <property type="match status" value="1"/>
</dbReference>
<dbReference type="GO" id="GO:0003677">
    <property type="term" value="F:DNA binding"/>
    <property type="evidence" value="ECO:0007669"/>
    <property type="project" value="UniProtKB-KW"/>
</dbReference>
<dbReference type="InterPro" id="IPR051534">
    <property type="entry name" value="CBASS_pafABC_assoc_protein"/>
</dbReference>
<name>A0A1M5Y757_9BACT</name>
<dbReference type="STRING" id="1121409.SAMN02745124_03701"/>
<dbReference type="EMBL" id="FQXS01000029">
    <property type="protein sequence ID" value="SHI07806.1"/>
    <property type="molecule type" value="Genomic_DNA"/>
</dbReference>
<evidence type="ECO:0000313" key="4">
    <source>
        <dbReference type="Proteomes" id="UP000184139"/>
    </source>
</evidence>
<proteinExistence type="predicted"/>
<dbReference type="InterPro" id="IPR026881">
    <property type="entry name" value="WYL_dom"/>
</dbReference>
<evidence type="ECO:0000259" key="1">
    <source>
        <dbReference type="Pfam" id="PF13280"/>
    </source>
</evidence>
<evidence type="ECO:0000259" key="2">
    <source>
        <dbReference type="Pfam" id="PF25583"/>
    </source>
</evidence>
<feature type="domain" description="WCX" evidence="2">
    <location>
        <begin position="229"/>
        <end position="304"/>
    </location>
</feature>
<organism evidence="3 4">
    <name type="scientific">Desulfofustis glycolicus DSM 9705</name>
    <dbReference type="NCBI Taxonomy" id="1121409"/>
    <lineage>
        <taxon>Bacteria</taxon>
        <taxon>Pseudomonadati</taxon>
        <taxon>Thermodesulfobacteriota</taxon>
        <taxon>Desulfobulbia</taxon>
        <taxon>Desulfobulbales</taxon>
        <taxon>Desulfocapsaceae</taxon>
        <taxon>Desulfofustis</taxon>
    </lineage>
</organism>
<sequence>MSLLERIYFFHNELTRNRYPNARTLMREFEISQPTARRDIAYLRDRLLAPLTYDQRKNGFYYSDAAFNLPFENSARIVFLLGMLNKLATETGLGELPEIRQLEKRLTSMVATGGTPITDSIHCEWIEVEYPTPEVFDTIIEAIVKRRRLELTYSTLKHKQTERIVEPLKLINYQGRWYLAAWCTLREETRIFHLARIKKAAVGARAVHSASTADKDLDRSFGIFKGPLRYRAEILFTGEAAELVKNQYWHREQEIESSTDGIIMRLPVSDNREIMMKVLQYGAQAKVLGPLELRHRVETEIAKLTDSYRS</sequence>
<keyword evidence="3" id="KW-0238">DNA-binding</keyword>
<dbReference type="RefSeq" id="WP_073378420.1">
    <property type="nucleotide sequence ID" value="NZ_FQXS01000029.1"/>
</dbReference>